<dbReference type="Proteomes" id="UP001165085">
    <property type="component" value="Unassembled WGS sequence"/>
</dbReference>
<keyword evidence="7" id="KW-1185">Reference proteome</keyword>
<comment type="similarity">
    <text evidence="1">Belongs to the IPP transferase family.</text>
</comment>
<organism evidence="6 7">
    <name type="scientific">Triparma strigata</name>
    <dbReference type="NCBI Taxonomy" id="1606541"/>
    <lineage>
        <taxon>Eukaryota</taxon>
        <taxon>Sar</taxon>
        <taxon>Stramenopiles</taxon>
        <taxon>Ochrophyta</taxon>
        <taxon>Bolidophyceae</taxon>
        <taxon>Parmales</taxon>
        <taxon>Triparmaceae</taxon>
        <taxon>Triparma</taxon>
    </lineage>
</organism>
<dbReference type="GO" id="GO:0052381">
    <property type="term" value="F:tRNA dimethylallyltransferase activity"/>
    <property type="evidence" value="ECO:0007669"/>
    <property type="project" value="TreeGrafter"/>
</dbReference>
<evidence type="ECO:0000313" key="6">
    <source>
        <dbReference type="EMBL" id="GMH84745.1"/>
    </source>
</evidence>
<evidence type="ECO:0000313" key="7">
    <source>
        <dbReference type="Proteomes" id="UP001165085"/>
    </source>
</evidence>
<dbReference type="InterPro" id="IPR039657">
    <property type="entry name" value="Dimethylallyltransferase"/>
</dbReference>
<reference evidence="7" key="1">
    <citation type="journal article" date="2023" name="Commun. Biol.">
        <title>Genome analysis of Parmales, the sister group of diatoms, reveals the evolutionary specialization of diatoms from phago-mixotrophs to photoautotrophs.</title>
        <authorList>
            <person name="Ban H."/>
            <person name="Sato S."/>
            <person name="Yoshikawa S."/>
            <person name="Yamada K."/>
            <person name="Nakamura Y."/>
            <person name="Ichinomiya M."/>
            <person name="Sato N."/>
            <person name="Blanc-Mathieu R."/>
            <person name="Endo H."/>
            <person name="Kuwata A."/>
            <person name="Ogata H."/>
        </authorList>
    </citation>
    <scope>NUCLEOTIDE SEQUENCE [LARGE SCALE GENOMIC DNA]</scope>
    <source>
        <strain evidence="7">NIES 3701</strain>
    </source>
</reference>
<comment type="caution">
    <text evidence="6">The sequence shown here is derived from an EMBL/GenBank/DDBJ whole genome shotgun (WGS) entry which is preliminary data.</text>
</comment>
<keyword evidence="5" id="KW-0732">Signal</keyword>
<evidence type="ECO:0000256" key="4">
    <source>
        <dbReference type="ARBA" id="ARBA00022840"/>
    </source>
</evidence>
<name>A0A9W7BEL6_9STRA</name>
<dbReference type="PANTHER" id="PTHR11088">
    <property type="entry name" value="TRNA DIMETHYLALLYLTRANSFERASE"/>
    <property type="match status" value="1"/>
</dbReference>
<dbReference type="GO" id="GO:0006400">
    <property type="term" value="P:tRNA modification"/>
    <property type="evidence" value="ECO:0007669"/>
    <property type="project" value="TreeGrafter"/>
</dbReference>
<feature type="signal peptide" evidence="5">
    <location>
        <begin position="1"/>
        <end position="27"/>
    </location>
</feature>
<evidence type="ECO:0008006" key="8">
    <source>
        <dbReference type="Google" id="ProtNLM"/>
    </source>
</evidence>
<evidence type="ECO:0000256" key="2">
    <source>
        <dbReference type="ARBA" id="ARBA00022679"/>
    </source>
</evidence>
<dbReference type="Pfam" id="PF01715">
    <property type="entry name" value="IPPT"/>
    <property type="match status" value="1"/>
</dbReference>
<dbReference type="AlphaFoldDB" id="A0A9W7BEL6"/>
<protein>
    <recommendedName>
        <fullName evidence="8">tRNA dimethylallyltransferase</fullName>
    </recommendedName>
</protein>
<keyword evidence="2" id="KW-0808">Transferase</keyword>
<dbReference type="SUPFAM" id="SSF52540">
    <property type="entry name" value="P-loop containing nucleoside triphosphate hydrolases"/>
    <property type="match status" value="1"/>
</dbReference>
<sequence length="633" mass="70222">MHSAVRLISISTLIMMIMMMMCRPALAFRAVGNAGRRRFSGSNVNKVHLEAQRVTLITGPTSVGKTQVSVSLARKPSLIVSADSVQVYEELTIGANKPTEEELRGWGIPHELIGVMPLHPADDLESSTAASWYNETVRLLADNSDVVVCGGSSMYVDWLLNGMPNAPGWSNKGDKGGGEDWQVAIDEGVEEAGWDRNNQSDVEWVEFTDRVLDILTREGGVLGTLDQGLRTELRAKLNAVTKNDLYRLKRAVQVAVSRAKGEGEGGGGEEGGGSGGVLFANRRKERDEKFDFRPFFLCPASRREHFHLIDERCEKMILRGLVDEVGRLVVDYDLANAPVSRAIGYRQTIDYLRREGFQRGDIKAFKEYLGKFKAATRQYAKQQMQWWRRNEDIMFVPVDVRRGMSKAEVDESLGAAAKIIDRLREVEAEEWKSELADDNGVNKVTRAINLEQGGQMRTFQSRSYFIVRVQGWKMPTNINLPTPRMATGSSQINKHAAVVALTASVILGSCSGAAMAAVPPSRFENSYDDQLHPLCERNIKVVKIGKNDFRAKFSGTDTGPPGIGQKIQIDCSAENIEKYKLREWEFDGVINGDKIDAGDGVHEGFWSSGEGWSGIRWADGNRWIVKDGKSVAD</sequence>
<dbReference type="PANTHER" id="PTHR11088:SF60">
    <property type="entry name" value="TRNA DIMETHYLALLYLTRANSFERASE"/>
    <property type="match status" value="1"/>
</dbReference>
<dbReference type="Gene3D" id="3.40.50.300">
    <property type="entry name" value="P-loop containing nucleotide triphosphate hydrolases"/>
    <property type="match status" value="1"/>
</dbReference>
<dbReference type="GO" id="GO:0005524">
    <property type="term" value="F:ATP binding"/>
    <property type="evidence" value="ECO:0007669"/>
    <property type="project" value="UniProtKB-KW"/>
</dbReference>
<dbReference type="EMBL" id="BRXY01000296">
    <property type="protein sequence ID" value="GMH84745.1"/>
    <property type="molecule type" value="Genomic_DNA"/>
</dbReference>
<proteinExistence type="inferred from homology"/>
<gene>
    <name evidence="6" type="ORF">TrST_g13228</name>
</gene>
<evidence type="ECO:0000256" key="3">
    <source>
        <dbReference type="ARBA" id="ARBA00022741"/>
    </source>
</evidence>
<keyword evidence="3" id="KW-0547">Nucleotide-binding</keyword>
<accession>A0A9W7BEL6</accession>
<evidence type="ECO:0000256" key="5">
    <source>
        <dbReference type="SAM" id="SignalP"/>
    </source>
</evidence>
<dbReference type="OrthoDB" id="775260at2759"/>
<dbReference type="InterPro" id="IPR027417">
    <property type="entry name" value="P-loop_NTPase"/>
</dbReference>
<keyword evidence="4" id="KW-0067">ATP-binding</keyword>
<evidence type="ECO:0000256" key="1">
    <source>
        <dbReference type="ARBA" id="ARBA00005842"/>
    </source>
</evidence>
<feature type="chain" id="PRO_5040914959" description="tRNA dimethylallyltransferase" evidence="5">
    <location>
        <begin position="28"/>
        <end position="633"/>
    </location>
</feature>